<evidence type="ECO:0000313" key="2">
    <source>
        <dbReference type="EMBL" id="SKC11258.1"/>
    </source>
</evidence>
<dbReference type="EMBL" id="FUZA01000006">
    <property type="protein sequence ID" value="SKC11258.1"/>
    <property type="molecule type" value="Genomic_DNA"/>
</dbReference>
<gene>
    <name evidence="2" type="ORF">SAMN05660293_04380</name>
</gene>
<dbReference type="GO" id="GO:0005506">
    <property type="term" value="F:iron ion binding"/>
    <property type="evidence" value="ECO:0007669"/>
    <property type="project" value="UniProtKB-ARBA"/>
</dbReference>
<evidence type="ECO:0000256" key="1">
    <source>
        <dbReference type="ARBA" id="ARBA00001954"/>
    </source>
</evidence>
<sequence length="335" mass="38821">MSIVQRVLRKAESIKDHYFPIKEFDQATLPWIDKSNADIAGFLKKNPPRYDVPYDMADKLRSWEQNGYVVLEKIIPEEMIDNFWGDFQKLVQNPDKYDLSVRIDLDEFKPNQERNIKEFPKEALLGKYVKINDFHNSSVAGKKLMTHPYIVSFLEAIFNQKIVVMQSLVFMYGSQQPTHQDFPWVTAKIPSHLAAAWIALEDIKIDSGPLYYYIGSHKMPKFNFGSGILFKKDSTKSPLEFAQYLDQTCAEHQYPKETLLIKKGDVLIWHAALAHGGSMITNPEQTRKSFVCHYSTEQALPYHRNFVTQVPVKQDYNGVFIYNNPVFPQSEDVLK</sequence>
<dbReference type="Gene3D" id="2.60.120.620">
    <property type="entry name" value="q2cbj1_9rhob like domain"/>
    <property type="match status" value="1"/>
</dbReference>
<protein>
    <submittedName>
        <fullName evidence="2">Phytanoyl-CoA dioxygenase (PhyH)</fullName>
    </submittedName>
</protein>
<proteinExistence type="predicted"/>
<accession>A0A1T5GSB6</accession>
<dbReference type="PANTHER" id="PTHR20883:SF48">
    <property type="entry name" value="ECTOINE DIOXYGENASE"/>
    <property type="match status" value="1"/>
</dbReference>
<comment type="cofactor">
    <cofactor evidence="1">
        <name>Fe(2+)</name>
        <dbReference type="ChEBI" id="CHEBI:29033"/>
    </cofactor>
</comment>
<keyword evidence="2" id="KW-0560">Oxidoreductase</keyword>
<dbReference type="InterPro" id="IPR008775">
    <property type="entry name" value="Phytyl_CoA_dOase-like"/>
</dbReference>
<reference evidence="3" key="1">
    <citation type="submission" date="2017-02" db="EMBL/GenBank/DDBJ databases">
        <authorList>
            <person name="Varghese N."/>
            <person name="Submissions S."/>
        </authorList>
    </citation>
    <scope>NUCLEOTIDE SEQUENCE [LARGE SCALE GENOMIC DNA]</scope>
    <source>
        <strain evidence="3">DSM 22270</strain>
    </source>
</reference>
<keyword evidence="2" id="KW-0223">Dioxygenase</keyword>
<keyword evidence="3" id="KW-1185">Reference proteome</keyword>
<dbReference type="AlphaFoldDB" id="A0A1T5GSB6"/>
<dbReference type="PANTHER" id="PTHR20883">
    <property type="entry name" value="PHYTANOYL-COA DIOXYGENASE DOMAIN CONTAINING 1"/>
    <property type="match status" value="1"/>
</dbReference>
<evidence type="ECO:0000313" key="3">
    <source>
        <dbReference type="Proteomes" id="UP000190897"/>
    </source>
</evidence>
<dbReference type="SUPFAM" id="SSF51197">
    <property type="entry name" value="Clavaminate synthase-like"/>
    <property type="match status" value="1"/>
</dbReference>
<name>A0A1T5GSB6_9BACT</name>
<dbReference type="Proteomes" id="UP000190897">
    <property type="component" value="Unassembled WGS sequence"/>
</dbReference>
<dbReference type="GO" id="GO:0016706">
    <property type="term" value="F:2-oxoglutarate-dependent dioxygenase activity"/>
    <property type="evidence" value="ECO:0007669"/>
    <property type="project" value="UniProtKB-ARBA"/>
</dbReference>
<dbReference type="STRING" id="651661.SAMN05660293_04380"/>
<dbReference type="Pfam" id="PF05721">
    <property type="entry name" value="PhyH"/>
    <property type="match status" value="1"/>
</dbReference>
<organism evidence="2 3">
    <name type="scientific">Dyadobacter psychrophilus</name>
    <dbReference type="NCBI Taxonomy" id="651661"/>
    <lineage>
        <taxon>Bacteria</taxon>
        <taxon>Pseudomonadati</taxon>
        <taxon>Bacteroidota</taxon>
        <taxon>Cytophagia</taxon>
        <taxon>Cytophagales</taxon>
        <taxon>Spirosomataceae</taxon>
        <taxon>Dyadobacter</taxon>
    </lineage>
</organism>
<dbReference type="RefSeq" id="WP_082216848.1">
    <property type="nucleotide sequence ID" value="NZ_FUZA01000006.1"/>
</dbReference>